<evidence type="ECO:0000256" key="6">
    <source>
        <dbReference type="SAM" id="Phobius"/>
    </source>
</evidence>
<sequence length="163" mass="17990">MIWGFIGSKHARFSDFVYSKAEMIAYAKGMMTGRAKRYIGHNPLGGLMVVVLLASLLLTTSTGMMLYGAEEGKGPLAGVMAQQSTVQLPQIISTAQADDDHKTHDGSAKKDDEHEFLEETHEFFANFTLFLVMVHLLGVFVESVFHRESLVKAMLSGKKQAHL</sequence>
<dbReference type="EMBL" id="DRNF01000024">
    <property type="protein sequence ID" value="HHJ80063.1"/>
    <property type="molecule type" value="Genomic_DNA"/>
</dbReference>
<evidence type="ECO:0000256" key="1">
    <source>
        <dbReference type="ARBA" id="ARBA00004651"/>
    </source>
</evidence>
<evidence type="ECO:0000313" key="8">
    <source>
        <dbReference type="EMBL" id="HHJ80063.1"/>
    </source>
</evidence>
<comment type="caution">
    <text evidence="8">The sequence shown here is derived from an EMBL/GenBank/DDBJ whole genome shotgun (WGS) entry which is preliminary data.</text>
</comment>
<protein>
    <submittedName>
        <fullName evidence="8">Cytochrome B</fullName>
    </submittedName>
</protein>
<proteinExistence type="predicted"/>
<evidence type="ECO:0000256" key="3">
    <source>
        <dbReference type="ARBA" id="ARBA00022692"/>
    </source>
</evidence>
<dbReference type="PANTHER" id="PTHR30485">
    <property type="entry name" value="NI/FE-HYDROGENASE 1 B-TYPE CYTOCHROME SUBUNIT"/>
    <property type="match status" value="1"/>
</dbReference>
<organism evidence="8">
    <name type="scientific">Candidatus Tenderia electrophaga</name>
    <dbReference type="NCBI Taxonomy" id="1748243"/>
    <lineage>
        <taxon>Bacteria</taxon>
        <taxon>Pseudomonadati</taxon>
        <taxon>Pseudomonadota</taxon>
        <taxon>Gammaproteobacteria</taxon>
        <taxon>Candidatus Tenderiales</taxon>
        <taxon>Candidatus Tenderiaceae</taxon>
        <taxon>Candidatus Tenderia</taxon>
    </lineage>
</organism>
<dbReference type="GO" id="GO:0005886">
    <property type="term" value="C:plasma membrane"/>
    <property type="evidence" value="ECO:0007669"/>
    <property type="project" value="UniProtKB-SubCell"/>
</dbReference>
<dbReference type="Pfam" id="PF01292">
    <property type="entry name" value="Ni_hydr_CYTB"/>
    <property type="match status" value="1"/>
</dbReference>
<keyword evidence="2" id="KW-1003">Cell membrane</keyword>
<evidence type="ECO:0000259" key="7">
    <source>
        <dbReference type="Pfam" id="PF01292"/>
    </source>
</evidence>
<dbReference type="Proteomes" id="UP000885832">
    <property type="component" value="Unassembled WGS sequence"/>
</dbReference>
<accession>A0A832N3B4</accession>
<dbReference type="Gene3D" id="1.20.950.20">
    <property type="entry name" value="Transmembrane di-heme cytochromes, Chain C"/>
    <property type="match status" value="1"/>
</dbReference>
<dbReference type="InterPro" id="IPR051542">
    <property type="entry name" value="Hydrogenase_cytochrome"/>
</dbReference>
<dbReference type="InterPro" id="IPR016174">
    <property type="entry name" value="Di-haem_cyt_TM"/>
</dbReference>
<dbReference type="AlphaFoldDB" id="A0A832N3B4"/>
<evidence type="ECO:0000256" key="2">
    <source>
        <dbReference type="ARBA" id="ARBA00022475"/>
    </source>
</evidence>
<dbReference type="SUPFAM" id="SSF81342">
    <property type="entry name" value="Transmembrane di-heme cytochromes"/>
    <property type="match status" value="1"/>
</dbReference>
<dbReference type="InterPro" id="IPR011577">
    <property type="entry name" value="Cyt_b561_bac/Ni-Hgenase"/>
</dbReference>
<comment type="subcellular location">
    <subcellularLocation>
        <location evidence="1">Cell membrane</location>
        <topology evidence="1">Multi-pass membrane protein</topology>
    </subcellularLocation>
</comment>
<feature type="domain" description="Cytochrome b561 bacterial/Ni-hydrogenase" evidence="7">
    <location>
        <begin position="2"/>
        <end position="157"/>
    </location>
</feature>
<evidence type="ECO:0000256" key="5">
    <source>
        <dbReference type="ARBA" id="ARBA00023136"/>
    </source>
</evidence>
<name>A0A832N3B4_9GAMM</name>
<dbReference type="GO" id="GO:0020037">
    <property type="term" value="F:heme binding"/>
    <property type="evidence" value="ECO:0007669"/>
    <property type="project" value="TreeGrafter"/>
</dbReference>
<keyword evidence="4 6" id="KW-1133">Transmembrane helix</keyword>
<keyword evidence="5 6" id="KW-0472">Membrane</keyword>
<keyword evidence="3 6" id="KW-0812">Transmembrane</keyword>
<feature type="transmembrane region" description="Helical" evidence="6">
    <location>
        <begin position="123"/>
        <end position="145"/>
    </location>
</feature>
<reference evidence="8" key="1">
    <citation type="journal article" date="2020" name="mSystems">
        <title>Genome- and Community-Level Interaction Insights into Carbon Utilization and Element Cycling Functions of Hydrothermarchaeota in Hydrothermal Sediment.</title>
        <authorList>
            <person name="Zhou Z."/>
            <person name="Liu Y."/>
            <person name="Xu W."/>
            <person name="Pan J."/>
            <person name="Luo Z.H."/>
            <person name="Li M."/>
        </authorList>
    </citation>
    <scope>NUCLEOTIDE SEQUENCE [LARGE SCALE GENOMIC DNA]</scope>
    <source>
        <strain evidence="8">HyVt-505</strain>
    </source>
</reference>
<dbReference type="GO" id="GO:0009055">
    <property type="term" value="F:electron transfer activity"/>
    <property type="evidence" value="ECO:0007669"/>
    <property type="project" value="InterPro"/>
</dbReference>
<feature type="transmembrane region" description="Helical" evidence="6">
    <location>
        <begin position="44"/>
        <end position="67"/>
    </location>
</feature>
<gene>
    <name evidence="8" type="ORF">ENJ65_00355</name>
</gene>
<dbReference type="GO" id="GO:0022904">
    <property type="term" value="P:respiratory electron transport chain"/>
    <property type="evidence" value="ECO:0007669"/>
    <property type="project" value="InterPro"/>
</dbReference>
<evidence type="ECO:0000256" key="4">
    <source>
        <dbReference type="ARBA" id="ARBA00022989"/>
    </source>
</evidence>
<dbReference type="PANTHER" id="PTHR30485:SF2">
    <property type="entry name" value="BLL0597 PROTEIN"/>
    <property type="match status" value="1"/>
</dbReference>